<dbReference type="Gene3D" id="2.60.120.260">
    <property type="entry name" value="Galactose-binding domain-like"/>
    <property type="match status" value="1"/>
</dbReference>
<dbReference type="SMART" id="SM00034">
    <property type="entry name" value="CLECT"/>
    <property type="match status" value="1"/>
</dbReference>
<evidence type="ECO:0000259" key="11">
    <source>
        <dbReference type="PROSITE" id="PS50041"/>
    </source>
</evidence>
<feature type="domain" description="Sushi" evidence="13">
    <location>
        <begin position="375"/>
        <end position="446"/>
    </location>
</feature>
<dbReference type="Proteomes" id="UP000639338">
    <property type="component" value="Unassembled WGS sequence"/>
</dbReference>
<dbReference type="GO" id="GO:0046872">
    <property type="term" value="F:metal ion binding"/>
    <property type="evidence" value="ECO:0007669"/>
    <property type="project" value="UniProtKB-KW"/>
</dbReference>
<dbReference type="GO" id="GO:0006508">
    <property type="term" value="P:proteolysis"/>
    <property type="evidence" value="ECO:0007669"/>
    <property type="project" value="UniProtKB-KW"/>
</dbReference>
<comment type="caution">
    <text evidence="9">Lacks conserved residue(s) required for the propagation of feature annotation.</text>
</comment>
<keyword evidence="5" id="KW-0378">Hydrolase</keyword>
<feature type="disulfide bond" evidence="9">
    <location>
        <begin position="417"/>
        <end position="444"/>
    </location>
</feature>
<feature type="domain" description="Peptidase S1" evidence="12">
    <location>
        <begin position="836"/>
        <end position="1061"/>
    </location>
</feature>
<protein>
    <submittedName>
        <fullName evidence="14">Uncharacterized protein</fullName>
    </submittedName>
</protein>
<dbReference type="SMART" id="SM00607">
    <property type="entry name" value="FTP"/>
    <property type="match status" value="1"/>
</dbReference>
<gene>
    <name evidence="14" type="ORF">HCN44_001208</name>
</gene>
<keyword evidence="7" id="KW-0106">Calcium</keyword>
<evidence type="ECO:0000256" key="3">
    <source>
        <dbReference type="ARBA" id="ARBA00022723"/>
    </source>
</evidence>
<dbReference type="FunFam" id="2.10.70.10:FF:000112">
    <property type="entry name" value="Uncharacterized protein, isoform C"/>
    <property type="match status" value="1"/>
</dbReference>
<keyword evidence="6" id="KW-0720">Serine protease</keyword>
<dbReference type="InterPro" id="IPR001304">
    <property type="entry name" value="C-type_lectin-like"/>
</dbReference>
<feature type="disulfide bond" evidence="9">
    <location>
        <begin position="477"/>
        <end position="504"/>
    </location>
</feature>
<keyword evidence="9" id="KW-0768">Sushi</keyword>
<dbReference type="SMART" id="SM00020">
    <property type="entry name" value="Tryp_SPc"/>
    <property type="match status" value="2"/>
</dbReference>
<dbReference type="InterPro" id="IPR009003">
    <property type="entry name" value="Peptidase_S1_PA"/>
</dbReference>
<dbReference type="PANTHER" id="PTHR24276:SF91">
    <property type="entry name" value="AT26814P-RELATED"/>
    <property type="match status" value="1"/>
</dbReference>
<evidence type="ECO:0000256" key="1">
    <source>
        <dbReference type="ARBA" id="ARBA00007664"/>
    </source>
</evidence>
<feature type="transmembrane region" description="Helical" evidence="10">
    <location>
        <begin position="724"/>
        <end position="750"/>
    </location>
</feature>
<keyword evidence="10" id="KW-0472">Membrane</keyword>
<name>A0A834XKL2_APHGI</name>
<dbReference type="CDD" id="cd00037">
    <property type="entry name" value="CLECT"/>
    <property type="match status" value="1"/>
</dbReference>
<keyword evidence="10" id="KW-0812">Transmembrane</keyword>
<dbReference type="Pfam" id="PF22633">
    <property type="entry name" value="F5_F8_type_C_2"/>
    <property type="match status" value="1"/>
</dbReference>
<evidence type="ECO:0000256" key="6">
    <source>
        <dbReference type="ARBA" id="ARBA00022825"/>
    </source>
</evidence>
<keyword evidence="4" id="KW-0732">Signal</keyword>
<dbReference type="Pfam" id="PF00059">
    <property type="entry name" value="Lectin_C"/>
    <property type="match status" value="1"/>
</dbReference>
<feature type="domain" description="Sushi" evidence="13">
    <location>
        <begin position="447"/>
        <end position="506"/>
    </location>
</feature>
<dbReference type="SMART" id="SM00032">
    <property type="entry name" value="CCP"/>
    <property type="match status" value="4"/>
</dbReference>
<dbReference type="InterPro" id="IPR016187">
    <property type="entry name" value="CTDL_fold"/>
</dbReference>
<dbReference type="InterPro" id="IPR043504">
    <property type="entry name" value="Peptidase_S1_PA_chymotrypsin"/>
</dbReference>
<dbReference type="FunFam" id="2.60.120.260:FF:000101">
    <property type="entry name" value="uncharacterized protein LOC108094628 isoform X2"/>
    <property type="match status" value="1"/>
</dbReference>
<evidence type="ECO:0000259" key="13">
    <source>
        <dbReference type="PROSITE" id="PS50923"/>
    </source>
</evidence>
<evidence type="ECO:0000313" key="15">
    <source>
        <dbReference type="Proteomes" id="UP000639338"/>
    </source>
</evidence>
<accession>A0A834XKL2</accession>
<feature type="disulfide bond" evidence="9">
    <location>
        <begin position="550"/>
        <end position="577"/>
    </location>
</feature>
<keyword evidence="3" id="KW-0479">Metal-binding</keyword>
<keyword evidence="15" id="KW-1185">Reference proteome</keyword>
<dbReference type="InterPro" id="IPR001254">
    <property type="entry name" value="Trypsin_dom"/>
</dbReference>
<dbReference type="PROSITE" id="PS50240">
    <property type="entry name" value="TRYPSIN_DOM"/>
    <property type="match status" value="2"/>
</dbReference>
<dbReference type="Gene3D" id="3.10.100.10">
    <property type="entry name" value="Mannose-Binding Protein A, subunit A"/>
    <property type="match status" value="1"/>
</dbReference>
<dbReference type="SUPFAM" id="SSF56436">
    <property type="entry name" value="C-type lectin-like"/>
    <property type="match status" value="1"/>
</dbReference>
<feature type="domain" description="Peptidase S1" evidence="12">
    <location>
        <begin position="1057"/>
        <end position="1273"/>
    </location>
</feature>
<evidence type="ECO:0000259" key="12">
    <source>
        <dbReference type="PROSITE" id="PS50240"/>
    </source>
</evidence>
<evidence type="ECO:0000256" key="10">
    <source>
        <dbReference type="SAM" id="Phobius"/>
    </source>
</evidence>
<dbReference type="OrthoDB" id="238681at2759"/>
<sequence>MIYRSKSLGCGYPGAPAHSNVRFSQGDTDDVLDEEDELIKDTSLPEGTVATYSCERGFELLGPARRQCQAEGNWTPEGVPFCVLNVAGGKAPMQSSSAEGGIPQRAVDGSSGQAFSPQTCTLTKPEQRPWWYVNLLEPYMVQLVRLDFGKACCDGSTGTIVVRVGNNRPDLGTNPICNKFTGLLEEGQPLFLPCNPPMPGAFVSVHLESSAISPAPVQLSLCEAFVYTDQALPIERCPQFRDQPPGSTATYNGKCYIFYNRQPMQFRDALSFCRSRGGTLVDESNPALQGFISWELWRRHRSDTSSQYWMGAVRDTKDKTIWRWTGSGDEVTVSFWSVSDGSQEECARYDGSRGWLWSETSCTSRYNYICQHQPRACGRPEQPPNSTMLIINTNNNGSNNKKDVTNYHVGESVLYNCNSGSLLIGPSTRTCLDTGFYNEFPPVCKNIECGYPANIKNGNYILINNTVNYLSQVLYSCNDGYEMTGRARLTCDIDERWNGPPPRCEPIHCDSPPYVNHSTIDIEELNSNDKNQLKLTNRTLLVGSIVTYNCIKGFKLNGHKQLLCLPTGLYDHTGPTCVIEEVKVTPTLPRFTVRPSSTRGKPFFPTTKSRISTTPLTTTVTTTTSSTTSELTTNKKLLLHQTSEHEATVRESAVKKSSIDMQKPAIIPSITVEDIDESHPIDNDIASTGVDNARAKIASGVAEPTGPYKVDRSDAPTHQAKLNLGAVIALGIFGAFVFLAAIITTVVILIRRSRGRSSKHYRHRASPDCNTVASFDSSSSESRGGLNRYYRQAWENLHETAGQKVNHTPLRRKETLDEPGYRDNYRVGYCKFPDKIIGGNTSRIEEYPSTVSVQSAGLHICGGSIIDETHILTAAHCISEEKNTVDIDIHILSGTNDQHDFRDGQIHEVVIIVIHPEYDIETFENDIAICTVAEPIKISNLQRPIPLATDELPVNTIVTITGWGFETDGSGVNSRYLKKLDMSIIDGDECRRFFGNEIDSSKQICTQRQDERTLSNGDSGGGLIYRDKLIGIGHCKLSKKIIGGERTMDEDSHEWLVSVQNSDGHVCSGNIISPTHILTAAHCVLLKDTIIETSISIKSGINYLNDPTSQLFEAVIIIVHPLYKNEMFWRNDLAIITIADPIFFSNTQHNIALPVADDFQLKKHFSTIFYGWGAFDIDDEIFDESPYLQKISLTYNDNYGCEAIFLDIKALMCMTMLTNKRGPSLGDSGGGLIVDDVIIAISSSNFKNDETNQSIPIFTNIYPYMNWIKETIKRY</sequence>
<dbReference type="InterPro" id="IPR006585">
    <property type="entry name" value="FTP1"/>
</dbReference>
<dbReference type="GO" id="GO:0004252">
    <property type="term" value="F:serine-type endopeptidase activity"/>
    <property type="evidence" value="ECO:0007669"/>
    <property type="project" value="InterPro"/>
</dbReference>
<dbReference type="PROSITE" id="PS50923">
    <property type="entry name" value="SUSHI"/>
    <property type="match status" value="4"/>
</dbReference>
<feature type="domain" description="C-type lectin" evidence="11">
    <location>
        <begin position="251"/>
        <end position="371"/>
    </location>
</feature>
<evidence type="ECO:0000256" key="5">
    <source>
        <dbReference type="ARBA" id="ARBA00022801"/>
    </source>
</evidence>
<dbReference type="Gene3D" id="2.40.10.10">
    <property type="entry name" value="Trypsin-like serine proteases"/>
    <property type="match status" value="2"/>
</dbReference>
<dbReference type="CDD" id="cd00190">
    <property type="entry name" value="Tryp_SPc"/>
    <property type="match status" value="1"/>
</dbReference>
<dbReference type="InterPro" id="IPR001314">
    <property type="entry name" value="Peptidase_S1A"/>
</dbReference>
<dbReference type="Pfam" id="PF00089">
    <property type="entry name" value="Trypsin"/>
    <property type="match status" value="2"/>
</dbReference>
<proteinExistence type="inferred from homology"/>
<evidence type="ECO:0000256" key="8">
    <source>
        <dbReference type="ARBA" id="ARBA00023157"/>
    </source>
</evidence>
<dbReference type="AlphaFoldDB" id="A0A834XKL2"/>
<keyword evidence="8 9" id="KW-1015">Disulfide bond</keyword>
<keyword evidence="2" id="KW-0645">Protease</keyword>
<evidence type="ECO:0000256" key="9">
    <source>
        <dbReference type="PROSITE-ProRule" id="PRU00302"/>
    </source>
</evidence>
<feature type="domain" description="Sushi" evidence="13">
    <location>
        <begin position="507"/>
        <end position="579"/>
    </location>
</feature>
<dbReference type="InterPro" id="IPR000436">
    <property type="entry name" value="Sushi_SCR_CCP_dom"/>
</dbReference>
<evidence type="ECO:0000256" key="2">
    <source>
        <dbReference type="ARBA" id="ARBA00022670"/>
    </source>
</evidence>
<feature type="domain" description="Sushi" evidence="13">
    <location>
        <begin position="8"/>
        <end position="84"/>
    </location>
</feature>
<dbReference type="PROSITE" id="PS00134">
    <property type="entry name" value="TRYPSIN_HIS"/>
    <property type="match status" value="2"/>
</dbReference>
<dbReference type="InterPro" id="IPR016186">
    <property type="entry name" value="C-type_lectin-like/link_sf"/>
</dbReference>
<comment type="similarity">
    <text evidence="1">Belongs to the peptidase S1 family.</text>
</comment>
<dbReference type="InterPro" id="IPR050430">
    <property type="entry name" value="Peptidase_S1"/>
</dbReference>
<keyword evidence="10" id="KW-1133">Transmembrane helix</keyword>
<dbReference type="FunFam" id="2.40.10.10:FF:000068">
    <property type="entry name" value="transmembrane protease serine 2"/>
    <property type="match status" value="2"/>
</dbReference>
<dbReference type="SUPFAM" id="SSF57535">
    <property type="entry name" value="Complement control module/SCR domain"/>
    <property type="match status" value="4"/>
</dbReference>
<dbReference type="FunFam" id="3.10.100.10:FF:000089">
    <property type="entry name" value="Uncharacterized protein, isoform C"/>
    <property type="match status" value="1"/>
</dbReference>
<dbReference type="InterPro" id="IPR018114">
    <property type="entry name" value="TRYPSIN_HIS"/>
</dbReference>
<dbReference type="PROSITE" id="PS50041">
    <property type="entry name" value="C_TYPE_LECTIN_2"/>
    <property type="match status" value="1"/>
</dbReference>
<organism evidence="14 15">
    <name type="scientific">Aphidius gifuensis</name>
    <name type="common">Parasitoid wasp</name>
    <dbReference type="NCBI Taxonomy" id="684658"/>
    <lineage>
        <taxon>Eukaryota</taxon>
        <taxon>Metazoa</taxon>
        <taxon>Ecdysozoa</taxon>
        <taxon>Arthropoda</taxon>
        <taxon>Hexapoda</taxon>
        <taxon>Insecta</taxon>
        <taxon>Pterygota</taxon>
        <taxon>Neoptera</taxon>
        <taxon>Endopterygota</taxon>
        <taxon>Hymenoptera</taxon>
        <taxon>Apocrita</taxon>
        <taxon>Ichneumonoidea</taxon>
        <taxon>Braconidae</taxon>
        <taxon>Aphidiinae</taxon>
        <taxon>Aphidius</taxon>
    </lineage>
</organism>
<comment type="caution">
    <text evidence="14">The sequence shown here is derived from an EMBL/GenBank/DDBJ whole genome shotgun (WGS) entry which is preliminary data.</text>
</comment>
<dbReference type="InterPro" id="IPR008979">
    <property type="entry name" value="Galactose-bd-like_sf"/>
</dbReference>
<evidence type="ECO:0000313" key="14">
    <source>
        <dbReference type="EMBL" id="KAF7988635.1"/>
    </source>
</evidence>
<reference evidence="14 15" key="1">
    <citation type="submission" date="2020-08" db="EMBL/GenBank/DDBJ databases">
        <title>Aphidius gifuensis genome sequencing and assembly.</title>
        <authorList>
            <person name="Du Z."/>
        </authorList>
    </citation>
    <scope>NUCLEOTIDE SEQUENCE [LARGE SCALE GENOMIC DNA]</scope>
    <source>
        <strain evidence="14">YNYX2018</strain>
        <tissue evidence="14">Adults</tissue>
    </source>
</reference>
<evidence type="ECO:0000256" key="7">
    <source>
        <dbReference type="ARBA" id="ARBA00022837"/>
    </source>
</evidence>
<dbReference type="SUPFAM" id="SSF50494">
    <property type="entry name" value="Trypsin-like serine proteases"/>
    <property type="match status" value="2"/>
</dbReference>
<evidence type="ECO:0000256" key="4">
    <source>
        <dbReference type="ARBA" id="ARBA00022729"/>
    </source>
</evidence>
<dbReference type="PANTHER" id="PTHR24276">
    <property type="entry name" value="POLYSERASE-RELATED"/>
    <property type="match status" value="1"/>
</dbReference>
<dbReference type="CDD" id="cd00033">
    <property type="entry name" value="CCP"/>
    <property type="match status" value="4"/>
</dbReference>
<dbReference type="SUPFAM" id="SSF49785">
    <property type="entry name" value="Galactose-binding domain-like"/>
    <property type="match status" value="1"/>
</dbReference>
<dbReference type="Gene3D" id="2.10.70.10">
    <property type="entry name" value="Complement Module, domain 1"/>
    <property type="match status" value="4"/>
</dbReference>
<dbReference type="PRINTS" id="PR00722">
    <property type="entry name" value="CHYMOTRYPSIN"/>
</dbReference>
<dbReference type="Pfam" id="PF00084">
    <property type="entry name" value="Sushi"/>
    <property type="match status" value="4"/>
</dbReference>
<dbReference type="EMBL" id="JACMRX010000005">
    <property type="protein sequence ID" value="KAF7988635.1"/>
    <property type="molecule type" value="Genomic_DNA"/>
</dbReference>
<dbReference type="InterPro" id="IPR035976">
    <property type="entry name" value="Sushi/SCR/CCP_sf"/>
</dbReference>